<dbReference type="SUPFAM" id="SSF103473">
    <property type="entry name" value="MFS general substrate transporter"/>
    <property type="match status" value="1"/>
</dbReference>
<evidence type="ECO:0000259" key="6">
    <source>
        <dbReference type="PROSITE" id="PS50850"/>
    </source>
</evidence>
<dbReference type="PROSITE" id="PS00216">
    <property type="entry name" value="SUGAR_TRANSPORT_1"/>
    <property type="match status" value="1"/>
</dbReference>
<dbReference type="AlphaFoldDB" id="Q1M4N9"/>
<feature type="transmembrane region" description="Helical" evidence="5">
    <location>
        <begin position="61"/>
        <end position="83"/>
    </location>
</feature>
<feature type="transmembrane region" description="Helical" evidence="5">
    <location>
        <begin position="159"/>
        <end position="177"/>
    </location>
</feature>
<feature type="transmembrane region" description="Helical" evidence="5">
    <location>
        <begin position="217"/>
        <end position="237"/>
    </location>
</feature>
<dbReference type="PROSITE" id="PS00217">
    <property type="entry name" value="SUGAR_TRANSPORT_2"/>
    <property type="match status" value="1"/>
</dbReference>
<dbReference type="PROSITE" id="PS50850">
    <property type="entry name" value="MFS"/>
    <property type="match status" value="1"/>
</dbReference>
<organism evidence="7 8">
    <name type="scientific">Rhizobium johnstonii (strain DSM 114642 / LMG 32736 / 3841)</name>
    <name type="common">Rhizobium leguminosarum bv. viciae</name>
    <dbReference type="NCBI Taxonomy" id="216596"/>
    <lineage>
        <taxon>Bacteria</taxon>
        <taxon>Pseudomonadati</taxon>
        <taxon>Pseudomonadota</taxon>
        <taxon>Alphaproteobacteria</taxon>
        <taxon>Hyphomicrobiales</taxon>
        <taxon>Rhizobiaceae</taxon>
        <taxon>Rhizobium/Agrobacterium group</taxon>
        <taxon>Rhizobium</taxon>
        <taxon>Rhizobium johnstonii</taxon>
    </lineage>
</organism>
<dbReference type="GO" id="GO:0046943">
    <property type="term" value="F:carboxylic acid transmembrane transporter activity"/>
    <property type="evidence" value="ECO:0007669"/>
    <property type="project" value="TreeGrafter"/>
</dbReference>
<feature type="transmembrane region" description="Helical" evidence="5">
    <location>
        <begin position="412"/>
        <end position="439"/>
    </location>
</feature>
<geneLocation type="plasmid" evidence="8">
    <name>pRL12</name>
</geneLocation>
<comment type="subcellular location">
    <subcellularLocation>
        <location evidence="1">Membrane</location>
        <topology evidence="1">Multi-pass membrane protein</topology>
    </subcellularLocation>
</comment>
<protein>
    <submittedName>
        <fullName evidence="7">MFS family permease</fullName>
    </submittedName>
</protein>
<gene>
    <name evidence="7" type="ordered locus">pRL120220</name>
</gene>
<keyword evidence="2 5" id="KW-0812">Transmembrane</keyword>
<dbReference type="CDD" id="cd17365">
    <property type="entry name" value="MFS_PcaK_like"/>
    <property type="match status" value="1"/>
</dbReference>
<feature type="transmembrane region" description="Helical" evidence="5">
    <location>
        <begin position="103"/>
        <end position="123"/>
    </location>
</feature>
<evidence type="ECO:0000256" key="2">
    <source>
        <dbReference type="ARBA" id="ARBA00022692"/>
    </source>
</evidence>
<dbReference type="InterPro" id="IPR036259">
    <property type="entry name" value="MFS_trans_sf"/>
</dbReference>
<dbReference type="InterPro" id="IPR011701">
    <property type="entry name" value="MFS"/>
</dbReference>
<dbReference type="InterPro" id="IPR020846">
    <property type="entry name" value="MFS_dom"/>
</dbReference>
<feature type="transmembrane region" description="Helical" evidence="5">
    <location>
        <begin position="353"/>
        <end position="370"/>
    </location>
</feature>
<evidence type="ECO:0000313" key="7">
    <source>
        <dbReference type="EMBL" id="CAK11932.1"/>
    </source>
</evidence>
<dbReference type="InterPro" id="IPR005829">
    <property type="entry name" value="Sugar_transporter_CS"/>
</dbReference>
<evidence type="ECO:0000313" key="8">
    <source>
        <dbReference type="Proteomes" id="UP000006575"/>
    </source>
</evidence>
<dbReference type="GO" id="GO:0005886">
    <property type="term" value="C:plasma membrane"/>
    <property type="evidence" value="ECO:0007669"/>
    <property type="project" value="TreeGrafter"/>
</dbReference>
<dbReference type="Gene3D" id="1.20.1250.20">
    <property type="entry name" value="MFS general substrate transporter like domains"/>
    <property type="match status" value="1"/>
</dbReference>
<sequence length="470" mass="49622">MRVSLALGGTTPATIQEDLYTDRRGPAAWQERTSCTQMYGEGKLAIQDLAIINERVRSPNIIIALCGLLILFDGYDLIVYGAVAPALLGEASWGLTPGMVGRAASITLFGMLLGALVAGTLADRIGRRKVIIGSLLSFSVMMIGSGLAPNFLAFEGTRFLAGLGLGALFPTVTALIIEFSPPKRKAMAYSIALLGYLAGGIISGILGMLLIQKYGWRPLMIIGGAPILLLPFFIRLIPESPEWLATKNRQTEANQIANQYGLPNPVARPAASRQVGIRSLFSEGRLLPTLNAWGIHFCSLLLTFGMVNWLPTIMNKMGYDLGSALLFSVTLNLGAAVGLLIGARIADRGNVKIVVAGMFLLGACSIWLLTQVDQGLQVYGLVALAGTGTIGTQILANVLVGNLYPVEIRGTGLGFSLGIGRIGGMIGPAIGGAVLGAGLAPQWNFYIFASVGVLGCVLALMTLLYRKKAD</sequence>
<feature type="transmembrane region" description="Helical" evidence="5">
    <location>
        <begin position="321"/>
        <end position="341"/>
    </location>
</feature>
<feature type="transmembrane region" description="Helical" evidence="5">
    <location>
        <begin position="376"/>
        <end position="400"/>
    </location>
</feature>
<dbReference type="EnsemblBacteria" id="CAK11932">
    <property type="protein sequence ID" value="CAK11932"/>
    <property type="gene ID" value="pRL120220"/>
</dbReference>
<dbReference type="PANTHER" id="PTHR23508:SF10">
    <property type="entry name" value="CARBOXYLIC ACID TRANSPORTER PROTEIN HOMOLOG"/>
    <property type="match status" value="1"/>
</dbReference>
<name>Q1M4N9_RHIJ3</name>
<dbReference type="HOGENOM" id="CLU_001265_46_4_5"/>
<evidence type="ECO:0000256" key="4">
    <source>
        <dbReference type="ARBA" id="ARBA00023136"/>
    </source>
</evidence>
<dbReference type="PANTHER" id="PTHR23508">
    <property type="entry name" value="CARBOXYLIC ACID TRANSPORTER PROTEIN HOMOLOG"/>
    <property type="match status" value="1"/>
</dbReference>
<evidence type="ECO:0000256" key="5">
    <source>
        <dbReference type="SAM" id="Phobius"/>
    </source>
</evidence>
<feature type="transmembrane region" description="Helical" evidence="5">
    <location>
        <begin position="189"/>
        <end position="211"/>
    </location>
</feature>
<keyword evidence="4 5" id="KW-0472">Membrane</keyword>
<accession>Q1M4N9</accession>
<dbReference type="EMBL" id="AM236086">
    <property type="protein sequence ID" value="CAK11932.1"/>
    <property type="molecule type" value="Genomic_DNA"/>
</dbReference>
<keyword evidence="8" id="KW-1185">Reference proteome</keyword>
<reference evidence="7 8" key="1">
    <citation type="journal article" date="2006" name="Genome Biol.">
        <title>The genome of Rhizobium leguminosarum has recognizable core and accessory components.</title>
        <authorList>
            <person name="Young J.W."/>
            <person name="Crossman L.C."/>
            <person name="Johnston A.W.B."/>
            <person name="Thomson N.R."/>
            <person name="Ghazoui Z.F."/>
            <person name="Hull K.H."/>
            <person name="Wexler M."/>
            <person name="Curson A.R.J."/>
            <person name="Todd J.D."/>
            <person name="Poole P.S."/>
            <person name="Mauchline T.H."/>
            <person name="East A.K."/>
            <person name="Quail M.A."/>
            <person name="Churcher C."/>
            <person name="Arrowsmith C."/>
            <person name="Cherevach A."/>
            <person name="Chillingworth T."/>
            <person name="Clarke K."/>
            <person name="Cronin A."/>
            <person name="Davis P."/>
            <person name="Fraser A."/>
            <person name="Hance Z."/>
            <person name="Hauser H."/>
            <person name="Jagels K."/>
            <person name="Moule S."/>
            <person name="Mungall K."/>
            <person name="Norbertczak H."/>
            <person name="Rabbinowitsch E."/>
            <person name="Sanders M."/>
            <person name="Simmonds M."/>
            <person name="Whitehead S."/>
            <person name="Parkhill J."/>
        </authorList>
    </citation>
    <scope>NUCLEOTIDE SEQUENCE [LARGE SCALE GENOMIC DNA]</scope>
    <source>
        <strain evidence="8">DSM 114642 / LMG 32736 / 3841</strain>
    </source>
</reference>
<evidence type="ECO:0000256" key="1">
    <source>
        <dbReference type="ARBA" id="ARBA00004141"/>
    </source>
</evidence>
<dbReference type="Pfam" id="PF07690">
    <property type="entry name" value="MFS_1"/>
    <property type="match status" value="1"/>
</dbReference>
<feature type="transmembrane region" description="Helical" evidence="5">
    <location>
        <begin position="290"/>
        <end position="309"/>
    </location>
</feature>
<dbReference type="Proteomes" id="UP000006575">
    <property type="component" value="Plasmid pRL12"/>
</dbReference>
<feature type="transmembrane region" description="Helical" evidence="5">
    <location>
        <begin position="130"/>
        <end position="153"/>
    </location>
</feature>
<evidence type="ECO:0000256" key="3">
    <source>
        <dbReference type="ARBA" id="ARBA00022989"/>
    </source>
</evidence>
<dbReference type="eggNOG" id="COG2814">
    <property type="taxonomic scope" value="Bacteria"/>
</dbReference>
<keyword evidence="3 5" id="KW-1133">Transmembrane helix</keyword>
<proteinExistence type="predicted"/>
<feature type="transmembrane region" description="Helical" evidence="5">
    <location>
        <begin position="445"/>
        <end position="465"/>
    </location>
</feature>
<dbReference type="KEGG" id="rle:pRL120220"/>
<feature type="domain" description="Major facilitator superfamily (MFS) profile" evidence="6">
    <location>
        <begin position="62"/>
        <end position="467"/>
    </location>
</feature>